<evidence type="ECO:0000313" key="2">
    <source>
        <dbReference type="EMBL" id="KKY02698.1"/>
    </source>
</evidence>
<name>A0A0M3DK18_9FIRM</name>
<evidence type="ECO:0000256" key="1">
    <source>
        <dbReference type="SAM" id="Phobius"/>
    </source>
</evidence>
<protein>
    <submittedName>
        <fullName evidence="2">Uncharacterized protein</fullName>
    </submittedName>
</protein>
<accession>A0A0M3DK18</accession>
<keyword evidence="1" id="KW-0472">Membrane</keyword>
<keyword evidence="3" id="KW-1185">Reference proteome</keyword>
<dbReference type="Proteomes" id="UP000034407">
    <property type="component" value="Unassembled WGS sequence"/>
</dbReference>
<dbReference type="PATRIC" id="fig|1629550.3.peg.2579"/>
<dbReference type="OrthoDB" id="1752474at2"/>
<gene>
    <name evidence="2" type="ORF">VN21_01765</name>
</gene>
<dbReference type="RefSeq" id="WP_046821755.1">
    <property type="nucleotide sequence ID" value="NZ_LBBT01000033.1"/>
</dbReference>
<sequence length="239" mass="28359">MKKLINFLFYILIINVLVSLLLILDVSSSKNNIHSDIIESLSNNDNYNLIVQILKDTNKEDFIRYIDYMQLDIHKNLENGPNKYIAFSIRLPQNKSFISFYIKNEDHTYSFDSIVDNLDDINEFYFYKDFLVVEQKCEDETTYSNDKKFIEIFYQEGLKYSSKLKKDLYFEKIDLKSSDKIKVSGSMDFLDDYPPQILYVSTISSNDNSFSKDISKELYIWDNDLKQFTMSQKENFDDN</sequence>
<evidence type="ECO:0000313" key="3">
    <source>
        <dbReference type="Proteomes" id="UP000034407"/>
    </source>
</evidence>
<keyword evidence="1" id="KW-0812">Transmembrane</keyword>
<comment type="caution">
    <text evidence="2">The sequence shown here is derived from an EMBL/GenBank/DDBJ whole genome shotgun (WGS) entry which is preliminary data.</text>
</comment>
<organism evidence="2 3">
    <name type="scientific">Paraclostridium benzoelyticum</name>
    <dbReference type="NCBI Taxonomy" id="1629550"/>
    <lineage>
        <taxon>Bacteria</taxon>
        <taxon>Bacillati</taxon>
        <taxon>Bacillota</taxon>
        <taxon>Clostridia</taxon>
        <taxon>Peptostreptococcales</taxon>
        <taxon>Peptostreptococcaceae</taxon>
        <taxon>Paraclostridium</taxon>
    </lineage>
</organism>
<reference evidence="2 3" key="1">
    <citation type="submission" date="2015-04" db="EMBL/GenBank/DDBJ databases">
        <title>Microcin producing Clostridium sp. JC272T.</title>
        <authorList>
            <person name="Jyothsna T."/>
            <person name="Sasikala C."/>
            <person name="Ramana C."/>
        </authorList>
    </citation>
    <scope>NUCLEOTIDE SEQUENCE [LARGE SCALE GENOMIC DNA]</scope>
    <source>
        <strain evidence="2 3">JC272</strain>
    </source>
</reference>
<dbReference type="AlphaFoldDB" id="A0A0M3DK18"/>
<keyword evidence="1" id="KW-1133">Transmembrane helix</keyword>
<proteinExistence type="predicted"/>
<dbReference type="EMBL" id="LBBT01000033">
    <property type="protein sequence ID" value="KKY02698.1"/>
    <property type="molecule type" value="Genomic_DNA"/>
</dbReference>
<feature type="transmembrane region" description="Helical" evidence="1">
    <location>
        <begin position="7"/>
        <end position="24"/>
    </location>
</feature>